<evidence type="ECO:0000313" key="3">
    <source>
        <dbReference type="Proteomes" id="UP000678679"/>
    </source>
</evidence>
<protein>
    <submittedName>
        <fullName evidence="2">Uncharacterized protein</fullName>
    </submittedName>
</protein>
<feature type="chain" id="PRO_5043869590" evidence="1">
    <location>
        <begin position="22"/>
        <end position="448"/>
    </location>
</feature>
<dbReference type="KEGG" id="fya:KMW28_05095"/>
<dbReference type="EMBL" id="CP076132">
    <property type="protein sequence ID" value="QWG02958.1"/>
    <property type="molecule type" value="Genomic_DNA"/>
</dbReference>
<accession>A0AAX1NAD0</accession>
<keyword evidence="1" id="KW-0732">Signal</keyword>
<dbReference type="AlphaFoldDB" id="A0AAX1NAD0"/>
<sequence length="448" mass="53568">MTKFFNILLLLWSISCFSSFAQISKKNKFIKGNVDQIIQKKYDVNYKKGVFAIEYKNDPSSDIFNYNDQNILTNAEYLDHHGEVYWCYKSTFDDAGNVLTDSIFVQGKLNSIFVYKLIDQQNEESNYYDFNGEIKDIQLRTFEGEDLIKMTNMDHNRNVVSTIEYENLEGFPVKEVKKSSSGKLLEKTTYQRDRFGNIIEEEVFKNDKLSITYYAYEYDKKGNWVRKYYYSEVGLLIKVETRNIIYADDKKKMTKNDIVGNWFIYGMEKDGFVFNEDQTFYLQGHPEKTAFWSFNQRKKQLILTENKERENEMIFECALNGEFLSLAKKEIGKEIKLETRPSIIDNQFTLKMMEKPFYGKWRQVDNNQDFIQFLPDNVVFIIDENKEPQKGYWHFDFDNVLLYIKEEGKKEEKKYHYFFEENRLKLVDPDLRKEMDYEKVGQEVDELN</sequence>
<proteinExistence type="predicted"/>
<dbReference type="PROSITE" id="PS51257">
    <property type="entry name" value="PROKAR_LIPOPROTEIN"/>
    <property type="match status" value="1"/>
</dbReference>
<reference evidence="2 3" key="1">
    <citation type="submission" date="2021-05" db="EMBL/GenBank/DDBJ databases">
        <title>Comparative genomic studies on the polysaccharide-degrading batcterial strains of the Flammeovirga genus.</title>
        <authorList>
            <person name="Zewei F."/>
            <person name="Zheng Z."/>
            <person name="Yu L."/>
            <person name="Ruyue G."/>
            <person name="Yanhong M."/>
            <person name="Yuanyuan C."/>
            <person name="Jingyan G."/>
            <person name="Wenjun H."/>
        </authorList>
    </citation>
    <scope>NUCLEOTIDE SEQUENCE [LARGE SCALE GENOMIC DNA]</scope>
    <source>
        <strain evidence="2 3">NBRC:100898</strain>
    </source>
</reference>
<dbReference type="Proteomes" id="UP000678679">
    <property type="component" value="Chromosome 1"/>
</dbReference>
<evidence type="ECO:0000313" key="2">
    <source>
        <dbReference type="EMBL" id="QWG02958.1"/>
    </source>
</evidence>
<organism evidence="2 3">
    <name type="scientific">Flammeovirga yaeyamensis</name>
    <dbReference type="NCBI Taxonomy" id="367791"/>
    <lineage>
        <taxon>Bacteria</taxon>
        <taxon>Pseudomonadati</taxon>
        <taxon>Bacteroidota</taxon>
        <taxon>Cytophagia</taxon>
        <taxon>Cytophagales</taxon>
        <taxon>Flammeovirgaceae</taxon>
        <taxon>Flammeovirga</taxon>
    </lineage>
</organism>
<gene>
    <name evidence="2" type="ORF">KMW28_05095</name>
</gene>
<name>A0AAX1NAD0_9BACT</name>
<feature type="signal peptide" evidence="1">
    <location>
        <begin position="1"/>
        <end position="21"/>
    </location>
</feature>
<dbReference type="RefSeq" id="WP_169664423.1">
    <property type="nucleotide sequence ID" value="NZ_CP076132.1"/>
</dbReference>
<evidence type="ECO:0000256" key="1">
    <source>
        <dbReference type="SAM" id="SignalP"/>
    </source>
</evidence>
<keyword evidence="3" id="KW-1185">Reference proteome</keyword>